<evidence type="ECO:0000256" key="2">
    <source>
        <dbReference type="ARBA" id="ARBA00022692"/>
    </source>
</evidence>
<keyword evidence="6" id="KW-1133">Transmembrane helix</keyword>
<dbReference type="InterPro" id="IPR030381">
    <property type="entry name" value="G_DYNAMIN_dom"/>
</dbReference>
<keyword evidence="7" id="KW-0175">Coiled coil</keyword>
<name>A0A4Y7PYX9_9AGAM</name>
<dbReference type="VEuPathDB" id="FungiDB:BD410DRAFT_773683"/>
<evidence type="ECO:0000256" key="10">
    <source>
        <dbReference type="ARBA" id="ARBA00023136"/>
    </source>
</evidence>
<dbReference type="GO" id="GO:0005525">
    <property type="term" value="F:GTP binding"/>
    <property type="evidence" value="ECO:0007669"/>
    <property type="project" value="UniProtKB-KW"/>
</dbReference>
<dbReference type="InterPro" id="IPR027417">
    <property type="entry name" value="P-loop_NTPase"/>
</dbReference>
<sequence>MAQSYFPVSARCSTPVAAELAPTPMNATVMQQAYVERKDSLVHAIDSTKSILTGIRDFNKEDWVVRYPHFRDSSQEQLETTKRPGYQRRSMSFADDPRTETEVVFAEPRKSMTRSLTLASLADVQEELAEQDNQGAQDNAQVEDSARLIPSAAGSDFRVLRLDLKLGPSGSSSSPTALVSQLEKNSIANLIDERITSSLSHVDKLRARVEDTASKVLVTGDLNAGKSTLVNALLRRELMPVDQQPCTSAFCEVHDVAENGGVEEAHIVKEGAVYDIKDVSTFTRARVVDLEEVISENENAQAVIKLYIADPRPSAQSFLNNGIADISLIDAPGLNRDSLKTTALFARQEEIDVIVFVVSAENHFTLSAKEFLLNASSEKAYVFVVVNKYEQIKDKNKCRRLVLEQIKQLSPRTYEDAEDLVHFVDSGSVLNKDAKNPSFETLESALRSFVLVKRSKSKLQPASTYLSHLLSDIDLLAGSNAIVAQSELDSAQADLNRVRPELEKMKSSRDGLETTLGSIEDGKVYEASTRTKSILTAAVDRVGTGELAVKNENISMPTYPGLLRIWDYARDVRCALLASLDSAVEQAEDDARVITTKGFDDVADLAQTHLPAGVERKYKNFHAQAMFTAFRETKGNRKIYRRPSRGTVIPGSMYTLGLGLTQHPELVDTTFFDIFDVQHQFAVYFGDVGKHTEEEDDATPSALGIMSVGIGALTMVGGKAIGARGLVEGVLRVSDLIGNESTRKWLGPVLAAATIGLTAYVVLELPNTIPRTVGRRVRSQLLRTPDGYTEDAAFIPAHARRISGETRKVLRMASWDVRERFRGAMEDRAREVKGAEEIERKAKRAVEYFGEVGRKTGEVRSEAGLVGAQ</sequence>
<dbReference type="InterPro" id="IPR045063">
    <property type="entry name" value="Dynamin_N"/>
</dbReference>
<protein>
    <recommendedName>
        <fullName evidence="12">Dynamin-type G domain-containing protein</fullName>
    </recommendedName>
</protein>
<keyword evidence="10" id="KW-0472">Membrane</keyword>
<dbReference type="PROSITE" id="PS51718">
    <property type="entry name" value="G_DYNAMIN_2"/>
    <property type="match status" value="1"/>
</dbReference>
<dbReference type="Pfam" id="PF00350">
    <property type="entry name" value="Dynamin_N"/>
    <property type="match status" value="1"/>
</dbReference>
<keyword evidence="5" id="KW-0378">Hydrolase</keyword>
<reference evidence="13 14" key="1">
    <citation type="submission" date="2018-06" db="EMBL/GenBank/DDBJ databases">
        <title>A transcriptomic atlas of mushroom development highlights an independent origin of complex multicellularity.</title>
        <authorList>
            <consortium name="DOE Joint Genome Institute"/>
            <person name="Krizsan K."/>
            <person name="Almasi E."/>
            <person name="Merenyi Z."/>
            <person name="Sahu N."/>
            <person name="Viragh M."/>
            <person name="Koszo T."/>
            <person name="Mondo S."/>
            <person name="Kiss B."/>
            <person name="Balint B."/>
            <person name="Kues U."/>
            <person name="Barry K."/>
            <person name="Hegedus J.C."/>
            <person name="Henrissat B."/>
            <person name="Johnson J."/>
            <person name="Lipzen A."/>
            <person name="Ohm R."/>
            <person name="Nagy I."/>
            <person name="Pangilinan J."/>
            <person name="Yan J."/>
            <person name="Xiong Y."/>
            <person name="Grigoriev I.V."/>
            <person name="Hibbett D.S."/>
            <person name="Nagy L.G."/>
        </authorList>
    </citation>
    <scope>NUCLEOTIDE SEQUENCE [LARGE SCALE GENOMIC DNA]</scope>
    <source>
        <strain evidence="13 14">SZMC22713</strain>
    </source>
</reference>
<dbReference type="PANTHER" id="PTHR10465:SF0">
    <property type="entry name" value="SARCALUMENIN"/>
    <property type="match status" value="1"/>
</dbReference>
<dbReference type="GO" id="GO:0008053">
    <property type="term" value="P:mitochondrial fusion"/>
    <property type="evidence" value="ECO:0007669"/>
    <property type="project" value="TreeGrafter"/>
</dbReference>
<dbReference type="Gene3D" id="3.40.50.300">
    <property type="entry name" value="P-loop containing nucleotide triphosphate hydrolases"/>
    <property type="match status" value="1"/>
</dbReference>
<evidence type="ECO:0000256" key="11">
    <source>
        <dbReference type="ARBA" id="ARBA00048548"/>
    </source>
</evidence>
<evidence type="ECO:0000256" key="6">
    <source>
        <dbReference type="ARBA" id="ARBA00022989"/>
    </source>
</evidence>
<keyword evidence="3" id="KW-0547">Nucleotide-binding</keyword>
<dbReference type="GO" id="GO:0003924">
    <property type="term" value="F:GTPase activity"/>
    <property type="evidence" value="ECO:0007669"/>
    <property type="project" value="InterPro"/>
</dbReference>
<accession>A0A4Y7PYX9</accession>
<dbReference type="InterPro" id="IPR027094">
    <property type="entry name" value="Mitofusin_fam"/>
</dbReference>
<gene>
    <name evidence="13" type="ORF">BD410DRAFT_773683</name>
</gene>
<evidence type="ECO:0000256" key="3">
    <source>
        <dbReference type="ARBA" id="ARBA00022741"/>
    </source>
</evidence>
<dbReference type="SUPFAM" id="SSF52540">
    <property type="entry name" value="P-loop containing nucleoside triphosphate hydrolases"/>
    <property type="match status" value="1"/>
</dbReference>
<evidence type="ECO:0000256" key="5">
    <source>
        <dbReference type="ARBA" id="ARBA00022801"/>
    </source>
</evidence>
<feature type="domain" description="Dynamin-type G" evidence="12">
    <location>
        <begin position="210"/>
        <end position="481"/>
    </location>
</feature>
<organism evidence="13 14">
    <name type="scientific">Rickenella mellea</name>
    <dbReference type="NCBI Taxonomy" id="50990"/>
    <lineage>
        <taxon>Eukaryota</taxon>
        <taxon>Fungi</taxon>
        <taxon>Dikarya</taxon>
        <taxon>Basidiomycota</taxon>
        <taxon>Agaricomycotina</taxon>
        <taxon>Agaricomycetes</taxon>
        <taxon>Hymenochaetales</taxon>
        <taxon>Rickenellaceae</taxon>
        <taxon>Rickenella</taxon>
    </lineage>
</organism>
<keyword evidence="2" id="KW-0812">Transmembrane</keyword>
<evidence type="ECO:0000256" key="4">
    <source>
        <dbReference type="ARBA" id="ARBA00022787"/>
    </source>
</evidence>
<evidence type="ECO:0000256" key="1">
    <source>
        <dbReference type="ARBA" id="ARBA00004374"/>
    </source>
</evidence>
<evidence type="ECO:0000259" key="12">
    <source>
        <dbReference type="PROSITE" id="PS51718"/>
    </source>
</evidence>
<keyword evidence="8" id="KW-0496">Mitochondrion</keyword>
<comment type="subcellular location">
    <subcellularLocation>
        <location evidence="1">Mitochondrion outer membrane</location>
        <topology evidence="1">Multi-pass membrane protein</topology>
    </subcellularLocation>
</comment>
<evidence type="ECO:0000256" key="9">
    <source>
        <dbReference type="ARBA" id="ARBA00023134"/>
    </source>
</evidence>
<dbReference type="GO" id="GO:0005741">
    <property type="term" value="C:mitochondrial outer membrane"/>
    <property type="evidence" value="ECO:0007669"/>
    <property type="project" value="UniProtKB-SubCell"/>
</dbReference>
<evidence type="ECO:0000256" key="8">
    <source>
        <dbReference type="ARBA" id="ARBA00023128"/>
    </source>
</evidence>
<comment type="catalytic activity">
    <reaction evidence="11">
        <text>GTP + H2O = GDP + phosphate + H(+)</text>
        <dbReference type="Rhea" id="RHEA:19669"/>
        <dbReference type="ChEBI" id="CHEBI:15377"/>
        <dbReference type="ChEBI" id="CHEBI:15378"/>
        <dbReference type="ChEBI" id="CHEBI:37565"/>
        <dbReference type="ChEBI" id="CHEBI:43474"/>
        <dbReference type="ChEBI" id="CHEBI:58189"/>
    </reaction>
</comment>
<dbReference type="EMBL" id="ML170194">
    <property type="protein sequence ID" value="TDL19740.1"/>
    <property type="molecule type" value="Genomic_DNA"/>
</dbReference>
<evidence type="ECO:0000313" key="14">
    <source>
        <dbReference type="Proteomes" id="UP000294933"/>
    </source>
</evidence>
<dbReference type="OrthoDB" id="9984778at2759"/>
<dbReference type="PANTHER" id="PTHR10465">
    <property type="entry name" value="TRANSMEMBRANE GTPASE FZO1"/>
    <property type="match status" value="1"/>
</dbReference>
<evidence type="ECO:0000256" key="7">
    <source>
        <dbReference type="ARBA" id="ARBA00023054"/>
    </source>
</evidence>
<keyword evidence="4" id="KW-1000">Mitochondrion outer membrane</keyword>
<dbReference type="FunFam" id="3.40.50.300:FF:000638">
    <property type="entry name" value="Transmembrane GTPase Fzo1, putative"/>
    <property type="match status" value="1"/>
</dbReference>
<proteinExistence type="predicted"/>
<dbReference type="Proteomes" id="UP000294933">
    <property type="component" value="Unassembled WGS sequence"/>
</dbReference>
<dbReference type="AlphaFoldDB" id="A0A4Y7PYX9"/>
<dbReference type="GO" id="GO:0051646">
    <property type="term" value="P:mitochondrion localization"/>
    <property type="evidence" value="ECO:0007669"/>
    <property type="project" value="TreeGrafter"/>
</dbReference>
<dbReference type="STRING" id="50990.A0A4Y7PYX9"/>
<keyword evidence="14" id="KW-1185">Reference proteome</keyword>
<evidence type="ECO:0000313" key="13">
    <source>
        <dbReference type="EMBL" id="TDL19740.1"/>
    </source>
</evidence>
<keyword evidence="9" id="KW-0342">GTP-binding</keyword>